<protein>
    <submittedName>
        <fullName evidence="1">Uncharacterized protein</fullName>
    </submittedName>
</protein>
<sequence length="114" mass="12860">MTGRLVRSESTSVLSQTDAGLMRKSVHMPHMVAQSEAALDASKEIKDIIEKGHVSGKLEFISYAALLFELKNLIVWSIVCCGLPKIQPILQKCYFIILSLRQFPLLCWTTYNFV</sequence>
<organism evidence="1 2">
    <name type="scientific">Protopolystoma xenopodis</name>
    <dbReference type="NCBI Taxonomy" id="117903"/>
    <lineage>
        <taxon>Eukaryota</taxon>
        <taxon>Metazoa</taxon>
        <taxon>Spiralia</taxon>
        <taxon>Lophotrochozoa</taxon>
        <taxon>Platyhelminthes</taxon>
        <taxon>Monogenea</taxon>
        <taxon>Polyopisthocotylea</taxon>
        <taxon>Polystomatidea</taxon>
        <taxon>Polystomatidae</taxon>
        <taxon>Protopolystoma</taxon>
    </lineage>
</organism>
<evidence type="ECO:0000313" key="2">
    <source>
        <dbReference type="Proteomes" id="UP000784294"/>
    </source>
</evidence>
<proteinExistence type="predicted"/>
<evidence type="ECO:0000313" key="1">
    <source>
        <dbReference type="EMBL" id="VEL19553.1"/>
    </source>
</evidence>
<name>A0A3S5BUY0_9PLAT</name>
<reference evidence="1" key="1">
    <citation type="submission" date="2018-11" db="EMBL/GenBank/DDBJ databases">
        <authorList>
            <consortium name="Pathogen Informatics"/>
        </authorList>
    </citation>
    <scope>NUCLEOTIDE SEQUENCE</scope>
</reference>
<keyword evidence="2" id="KW-1185">Reference proteome</keyword>
<gene>
    <name evidence="1" type="ORF">PXEA_LOCUS12993</name>
</gene>
<comment type="caution">
    <text evidence="1">The sequence shown here is derived from an EMBL/GenBank/DDBJ whole genome shotgun (WGS) entry which is preliminary data.</text>
</comment>
<dbReference type="Proteomes" id="UP000784294">
    <property type="component" value="Unassembled WGS sequence"/>
</dbReference>
<dbReference type="EMBL" id="CAAALY010042057">
    <property type="protein sequence ID" value="VEL19553.1"/>
    <property type="molecule type" value="Genomic_DNA"/>
</dbReference>
<accession>A0A3S5BUY0</accession>
<dbReference type="AlphaFoldDB" id="A0A3S5BUY0"/>